<reference evidence="3" key="1">
    <citation type="submission" date="2020-11" db="EMBL/GenBank/DDBJ databases">
        <authorList>
            <person name="Tran Van P."/>
        </authorList>
    </citation>
    <scope>NUCLEOTIDE SEQUENCE</scope>
</reference>
<organism evidence="3">
    <name type="scientific">Oppiella nova</name>
    <dbReference type="NCBI Taxonomy" id="334625"/>
    <lineage>
        <taxon>Eukaryota</taxon>
        <taxon>Metazoa</taxon>
        <taxon>Ecdysozoa</taxon>
        <taxon>Arthropoda</taxon>
        <taxon>Chelicerata</taxon>
        <taxon>Arachnida</taxon>
        <taxon>Acari</taxon>
        <taxon>Acariformes</taxon>
        <taxon>Sarcoptiformes</taxon>
        <taxon>Oribatida</taxon>
        <taxon>Brachypylina</taxon>
        <taxon>Oppioidea</taxon>
        <taxon>Oppiidae</taxon>
        <taxon>Oppiella</taxon>
    </lineage>
</organism>
<dbReference type="EMBL" id="OC930422">
    <property type="protein sequence ID" value="CAD7658690.1"/>
    <property type="molecule type" value="Genomic_DNA"/>
</dbReference>
<evidence type="ECO:0008006" key="5">
    <source>
        <dbReference type="Google" id="ProtNLM"/>
    </source>
</evidence>
<keyword evidence="2" id="KW-0812">Transmembrane</keyword>
<evidence type="ECO:0000256" key="1">
    <source>
        <dbReference type="SAM" id="MobiDB-lite"/>
    </source>
</evidence>
<dbReference type="Proteomes" id="UP000728032">
    <property type="component" value="Unassembled WGS sequence"/>
</dbReference>
<dbReference type="EMBL" id="CAJPVJ010015597">
    <property type="protein sequence ID" value="CAG2175876.1"/>
    <property type="molecule type" value="Genomic_DNA"/>
</dbReference>
<proteinExistence type="predicted"/>
<sequence length="217" mass="25248">MYAWIAIYCSANSKSLLTRFLGSKFFIPLSRLSFSVYLTHILVVWYFVLETRELIRFTYRDFVYATGGVILYSMFLSLLLYLLFESVWSNVLSLMFKKHPKSTAEEVKDQMQRNIDENPSQIFIHTVNGKPIESDYNHKRHMETNNHKNSNNNNSDGYKWRENSVNGNSTPEYRMRSMGTGSVFVDVGHVGPDVHHMKAHINQSFNGYHSDARNTKL</sequence>
<evidence type="ECO:0000313" key="4">
    <source>
        <dbReference type="Proteomes" id="UP000728032"/>
    </source>
</evidence>
<feature type="region of interest" description="Disordered" evidence="1">
    <location>
        <begin position="142"/>
        <end position="169"/>
    </location>
</feature>
<keyword evidence="2" id="KW-0472">Membrane</keyword>
<evidence type="ECO:0000256" key="2">
    <source>
        <dbReference type="SAM" id="Phobius"/>
    </source>
</evidence>
<dbReference type="PANTHER" id="PTHR11161">
    <property type="entry name" value="O-ACYLTRANSFERASE"/>
    <property type="match status" value="1"/>
</dbReference>
<dbReference type="InterPro" id="IPR052728">
    <property type="entry name" value="O2_lipid_transport_reg"/>
</dbReference>
<dbReference type="PANTHER" id="PTHR11161:SF0">
    <property type="entry name" value="O-ACYLTRANSFERASE LIKE PROTEIN"/>
    <property type="match status" value="1"/>
</dbReference>
<feature type="transmembrane region" description="Helical" evidence="2">
    <location>
        <begin position="25"/>
        <end position="49"/>
    </location>
</feature>
<evidence type="ECO:0000313" key="3">
    <source>
        <dbReference type="EMBL" id="CAD7658690.1"/>
    </source>
</evidence>
<feature type="transmembrane region" description="Helical" evidence="2">
    <location>
        <begin position="61"/>
        <end position="84"/>
    </location>
</feature>
<dbReference type="AlphaFoldDB" id="A0A7R9MGN5"/>
<name>A0A7R9MGN5_9ACAR</name>
<protein>
    <recommendedName>
        <fullName evidence="5">Acyltransferase 3 domain-containing protein</fullName>
    </recommendedName>
</protein>
<accession>A0A7R9MGN5</accession>
<keyword evidence="2" id="KW-1133">Transmembrane helix</keyword>
<keyword evidence="4" id="KW-1185">Reference proteome</keyword>
<dbReference type="OrthoDB" id="10026250at2759"/>
<gene>
    <name evidence="3" type="ORF">ONB1V03_LOCUS15311</name>
</gene>